<keyword evidence="7 11" id="KW-0735">Signal-anchor</keyword>
<dbReference type="InterPro" id="IPR003859">
    <property type="entry name" value="Galactosyl_T"/>
</dbReference>
<name>A0A814UUT6_9BILA</name>
<evidence type="ECO:0000256" key="11">
    <source>
        <dbReference type="RuleBase" id="RU368121"/>
    </source>
</evidence>
<dbReference type="UniPathway" id="UPA00378"/>
<comment type="pathway">
    <text evidence="2 11">Protein modification; protein glycosylation.</text>
</comment>
<dbReference type="EMBL" id="CAJOAX010002980">
    <property type="protein sequence ID" value="CAF3829858.1"/>
    <property type="molecule type" value="Genomic_DNA"/>
</dbReference>
<evidence type="ECO:0000256" key="1">
    <source>
        <dbReference type="ARBA" id="ARBA00004606"/>
    </source>
</evidence>
<keyword evidence="10 11" id="KW-0325">Glycoprotein</keyword>
<keyword evidence="5 11" id="KW-0808">Transferase</keyword>
<keyword evidence="4 11" id="KW-0328">Glycosyltransferase</keyword>
<dbReference type="GO" id="GO:0006688">
    <property type="term" value="P:glycosphingolipid biosynthetic process"/>
    <property type="evidence" value="ECO:0007669"/>
    <property type="project" value="TreeGrafter"/>
</dbReference>
<dbReference type="InterPro" id="IPR027995">
    <property type="entry name" value="Galactosyl_T_N"/>
</dbReference>
<comment type="subcellular location">
    <subcellularLocation>
        <location evidence="1">Membrane</location>
        <topology evidence="1">Single-pass type II membrane protein</topology>
    </subcellularLocation>
</comment>
<evidence type="ECO:0000256" key="2">
    <source>
        <dbReference type="ARBA" id="ARBA00004922"/>
    </source>
</evidence>
<evidence type="ECO:0000256" key="9">
    <source>
        <dbReference type="ARBA" id="ARBA00023136"/>
    </source>
</evidence>
<comment type="similarity">
    <text evidence="3 11">Belongs to the glycosyltransferase 7 family.</text>
</comment>
<dbReference type="Proteomes" id="UP000663823">
    <property type="component" value="Unassembled WGS sequence"/>
</dbReference>
<dbReference type="EMBL" id="CAJNOO010001607">
    <property type="protein sequence ID" value="CAF1176918.1"/>
    <property type="molecule type" value="Genomic_DNA"/>
</dbReference>
<gene>
    <name evidence="15" type="ORF">OTI717_LOCUS19922</name>
    <name evidence="14" type="ORF">RFH988_LOCUS23287</name>
</gene>
<evidence type="ECO:0000256" key="7">
    <source>
        <dbReference type="ARBA" id="ARBA00022968"/>
    </source>
</evidence>
<evidence type="ECO:0000256" key="6">
    <source>
        <dbReference type="ARBA" id="ARBA00022692"/>
    </source>
</evidence>
<evidence type="ECO:0000256" key="10">
    <source>
        <dbReference type="ARBA" id="ARBA00023180"/>
    </source>
</evidence>
<keyword evidence="6 11" id="KW-0812">Transmembrane</keyword>
<dbReference type="Pfam" id="PF13733">
    <property type="entry name" value="Glyco_transf_7N"/>
    <property type="match status" value="1"/>
</dbReference>
<feature type="domain" description="Galactosyltransferase N-terminal" evidence="13">
    <location>
        <begin position="106"/>
        <end position="240"/>
    </location>
</feature>
<accession>A0A814UUT6</accession>
<evidence type="ECO:0000256" key="4">
    <source>
        <dbReference type="ARBA" id="ARBA00022676"/>
    </source>
</evidence>
<dbReference type="GO" id="GO:0005794">
    <property type="term" value="C:Golgi apparatus"/>
    <property type="evidence" value="ECO:0007669"/>
    <property type="project" value="TreeGrafter"/>
</dbReference>
<dbReference type="PANTHER" id="PTHR19300">
    <property type="entry name" value="BETA-1,4-GALACTOSYLTRANSFERASE"/>
    <property type="match status" value="1"/>
</dbReference>
<organism evidence="14 16">
    <name type="scientific">Rotaria sordida</name>
    <dbReference type="NCBI Taxonomy" id="392033"/>
    <lineage>
        <taxon>Eukaryota</taxon>
        <taxon>Metazoa</taxon>
        <taxon>Spiralia</taxon>
        <taxon>Gnathifera</taxon>
        <taxon>Rotifera</taxon>
        <taxon>Eurotatoria</taxon>
        <taxon>Bdelloidea</taxon>
        <taxon>Philodinida</taxon>
        <taxon>Philodinidae</taxon>
        <taxon>Rotaria</taxon>
    </lineage>
</organism>
<comment type="caution">
    <text evidence="14">The sequence shown here is derived from an EMBL/GenBank/DDBJ whole genome shotgun (WGS) entry which is preliminary data.</text>
</comment>
<dbReference type="EC" id="2.4.1.-" evidence="11"/>
<feature type="transmembrane region" description="Helical" evidence="11">
    <location>
        <begin position="9"/>
        <end position="28"/>
    </location>
</feature>
<evidence type="ECO:0000259" key="13">
    <source>
        <dbReference type="Pfam" id="PF13733"/>
    </source>
</evidence>
<evidence type="ECO:0000313" key="16">
    <source>
        <dbReference type="Proteomes" id="UP000663882"/>
    </source>
</evidence>
<dbReference type="PRINTS" id="PR02050">
    <property type="entry name" value="B14GALTRFASE"/>
</dbReference>
<dbReference type="OrthoDB" id="10038994at2759"/>
<evidence type="ECO:0000313" key="15">
    <source>
        <dbReference type="EMBL" id="CAF3829858.1"/>
    </source>
</evidence>
<dbReference type="AlphaFoldDB" id="A0A814UUT6"/>
<dbReference type="GO" id="GO:0016020">
    <property type="term" value="C:membrane"/>
    <property type="evidence" value="ECO:0007669"/>
    <property type="project" value="UniProtKB-SubCell"/>
</dbReference>
<dbReference type="SUPFAM" id="SSF53448">
    <property type="entry name" value="Nucleotide-diphospho-sugar transferases"/>
    <property type="match status" value="1"/>
</dbReference>
<dbReference type="GO" id="GO:0033842">
    <property type="term" value="F:N-acetyl-beta-glucosaminyl-derivative 4-beta-N-acetylgalactosaminyltransferase activity"/>
    <property type="evidence" value="ECO:0007669"/>
    <property type="project" value="TreeGrafter"/>
</dbReference>
<sequence length="391" mass="46072">MYNRLKRHSLLILICFIHVILFSIYTYVHYQNNVSNDARKNDQSTELLTSDHLPADSIEKADRSLLHNYRNSKFQQDINLPTNEKLQSLNISFVKDTDQQQMIVQCSILPLTLVGRVEADLFSYEMEEIEKHHENSSIKLGGHWSPSHCTSRYRVAIIIPYRDRDMQLRIFLNFMHPFLQKQQLDYQIFLIEPIINVTFNRALLFNIGFHETLKHYSWQCFIFHDVDLIPEDDRNIYSCPPEPRHMSVAVNTLNYELPYRTIFGGVSALTVEQFKSVNGFSNQYFGWGGEDDDMAARILTKYRISRYPPSIARYKMLRHQQDTPNQSRYKILSLSNAMRSVDGLSNLQYTIIEIRKEKLFTLIRVTYNETLIKSMVTQIKTKIMKAKRHRT</sequence>
<evidence type="ECO:0000256" key="8">
    <source>
        <dbReference type="ARBA" id="ARBA00022989"/>
    </source>
</evidence>
<evidence type="ECO:0000256" key="5">
    <source>
        <dbReference type="ARBA" id="ARBA00022679"/>
    </source>
</evidence>
<evidence type="ECO:0000313" key="14">
    <source>
        <dbReference type="EMBL" id="CAF1176918.1"/>
    </source>
</evidence>
<dbReference type="Gene3D" id="3.90.550.10">
    <property type="entry name" value="Spore Coat Polysaccharide Biosynthesis Protein SpsA, Chain A"/>
    <property type="match status" value="1"/>
</dbReference>
<feature type="domain" description="Galactosyltransferase C-terminal" evidence="12">
    <location>
        <begin position="244"/>
        <end position="320"/>
    </location>
</feature>
<dbReference type="InterPro" id="IPR027791">
    <property type="entry name" value="Galactosyl_T_C"/>
</dbReference>
<dbReference type="InterPro" id="IPR029044">
    <property type="entry name" value="Nucleotide-diphossugar_trans"/>
</dbReference>
<evidence type="ECO:0000259" key="12">
    <source>
        <dbReference type="Pfam" id="PF02709"/>
    </source>
</evidence>
<dbReference type="CDD" id="cd00899">
    <property type="entry name" value="b4GalT"/>
    <property type="match status" value="1"/>
</dbReference>
<keyword evidence="8 11" id="KW-1133">Transmembrane helix</keyword>
<proteinExistence type="inferred from homology"/>
<protein>
    <recommendedName>
        <fullName evidence="11">Beta-1,4-galactosyltransferase</fullName>
        <ecNumber evidence="11">2.4.1.-</ecNumber>
    </recommendedName>
</protein>
<keyword evidence="9 11" id="KW-0472">Membrane</keyword>
<dbReference type="GO" id="GO:0008378">
    <property type="term" value="F:galactosyltransferase activity"/>
    <property type="evidence" value="ECO:0007669"/>
    <property type="project" value="TreeGrafter"/>
</dbReference>
<dbReference type="GO" id="GO:0005975">
    <property type="term" value="P:carbohydrate metabolic process"/>
    <property type="evidence" value="ECO:0007669"/>
    <property type="project" value="InterPro"/>
</dbReference>
<comment type="function">
    <text evidence="11">Catalyses the transfer of galactose onto proteins or lipids.</text>
</comment>
<evidence type="ECO:0000256" key="3">
    <source>
        <dbReference type="ARBA" id="ARBA00005735"/>
    </source>
</evidence>
<dbReference type="Proteomes" id="UP000663882">
    <property type="component" value="Unassembled WGS sequence"/>
</dbReference>
<dbReference type="PANTHER" id="PTHR19300:SF57">
    <property type="entry name" value="BETA-1,4-N-ACETYLGALACTOSAMINYLTRANSFERASE"/>
    <property type="match status" value="1"/>
</dbReference>
<dbReference type="Pfam" id="PF02709">
    <property type="entry name" value="Glyco_transf_7C"/>
    <property type="match status" value="1"/>
</dbReference>
<reference evidence="14" key="1">
    <citation type="submission" date="2021-02" db="EMBL/GenBank/DDBJ databases">
        <authorList>
            <person name="Nowell W R."/>
        </authorList>
    </citation>
    <scope>NUCLEOTIDE SEQUENCE</scope>
</reference>